<dbReference type="InterPro" id="IPR027417">
    <property type="entry name" value="P-loop_NTPase"/>
</dbReference>
<keyword evidence="3" id="KW-1185">Reference proteome</keyword>
<evidence type="ECO:0000313" key="2">
    <source>
        <dbReference type="EMBL" id="PTX38702.1"/>
    </source>
</evidence>
<dbReference type="AlphaFoldDB" id="A0A2T6A4G0"/>
<dbReference type="InterPro" id="IPR049050">
    <property type="entry name" value="nSTAND3"/>
</dbReference>
<protein>
    <recommendedName>
        <fullName evidence="1">Novel STAND NTPase 3 domain-containing protein</fullName>
    </recommendedName>
</protein>
<accession>A0A2T6A4G0</accession>
<evidence type="ECO:0000259" key="1">
    <source>
        <dbReference type="Pfam" id="PF20720"/>
    </source>
</evidence>
<gene>
    <name evidence="2" type="ORF">C8N44_14113</name>
</gene>
<dbReference type="Pfam" id="PF20720">
    <property type="entry name" value="nSTAND3"/>
    <property type="match status" value="1"/>
</dbReference>
<dbReference type="Proteomes" id="UP000244069">
    <property type="component" value="Unassembled WGS sequence"/>
</dbReference>
<comment type="caution">
    <text evidence="2">The sequence shown here is derived from an EMBL/GenBank/DDBJ whole genome shotgun (WGS) entry which is preliminary data.</text>
</comment>
<evidence type="ECO:0000313" key="3">
    <source>
        <dbReference type="Proteomes" id="UP000244069"/>
    </source>
</evidence>
<proteinExistence type="predicted"/>
<name>A0A2T6A4G0_9RHOB</name>
<dbReference type="EMBL" id="QBKN01000041">
    <property type="protein sequence ID" value="PTX38702.1"/>
    <property type="molecule type" value="Genomic_DNA"/>
</dbReference>
<organism evidence="2 3">
    <name type="scientific">Allosediminivita pacifica</name>
    <dbReference type="NCBI Taxonomy" id="1267769"/>
    <lineage>
        <taxon>Bacteria</taxon>
        <taxon>Pseudomonadati</taxon>
        <taxon>Pseudomonadota</taxon>
        <taxon>Alphaproteobacteria</taxon>
        <taxon>Rhodobacterales</taxon>
        <taxon>Paracoccaceae</taxon>
        <taxon>Allosediminivita</taxon>
    </lineage>
</organism>
<reference evidence="2 3" key="1">
    <citation type="submission" date="2018-04" db="EMBL/GenBank/DDBJ databases">
        <title>Genomic Encyclopedia of Archaeal and Bacterial Type Strains, Phase II (KMG-II): from individual species to whole genera.</title>
        <authorList>
            <person name="Goeker M."/>
        </authorList>
    </citation>
    <scope>NUCLEOTIDE SEQUENCE [LARGE SCALE GENOMIC DNA]</scope>
    <source>
        <strain evidence="2 3">DSM 29329</strain>
    </source>
</reference>
<dbReference type="SUPFAM" id="SSF52540">
    <property type="entry name" value="P-loop containing nucleoside triphosphate hydrolases"/>
    <property type="match status" value="1"/>
</dbReference>
<sequence>MDMENRAALFVMTARCDDILAPLLLDRTPRALVDGRPTSDALAEALRAAVKTVGEKALPKKPTKLQEERRADAQKLAERPLAQHARALTHLAIVERETAETVEVRLHRTLQHRRFDTLSIRGILASLTDHLGAAKRSQEDVVPALQHELDHRAPRAVRPADYLDRGIEAELVELLEHQGTLLLTGPPRAGKSWTARRIGGELQHHGFEVGVGSHIDEAERFLTDTIGAARLYILDDPLGAREPLADASARLGALRQLIERLPPNRRLIVAQTDSVLLQSRAAATIEACAVGAWSWLRIAPLSPDRAIAIWRAIAESLDIEPAAIERIVTLIERDDQLRDPGALTYLAQTFDYLPPHAGAAEILFQARSDAVDFARGLAGASPGYRAMLSAVAFATAPGQAAAISELAFIANGGAARSGFKPDFNVIVFGGDPRPPPAYTEPPLLSETQQHAIDNLQRRRVLDIGERGFNFTHPYLRAGAQALQRPDIPRDRDQLLEQAERSLACVEAVTSLAAARNLRWLRAVVAPDDRSSILAIASKGLRSLFPATRDACFSLLIDMADELTPDQRDRLPDWADQVLIELEDIDVSNGAGFIADQRQMFITASPIDEIQPYLDAIDADEPLGLDLALGRRILLALELHPEAMSAAVCRRFLRADEAVIRGAAAGVWFAIPREDDEDIIEWLAHDRAPSISIAVLQNVASSWATLEGRRRRALIGMLQAQAQSTGCASVLFNRLVLFNRVEYFGEAPPWTLFAELLPTVIEHLPVSVSFRNGRLNAVLDDAIEALPADALGSAIEAWAHRLQRRLAYRTLDEYELAIVEPLLAVLEPKRRLSLLRDLINVPDTGARIVTMKWLVKYWDDLNPEEHALLSGALAEDRSDKCWLAATVLTSASPPEPLVEQLTGAAKLLNGTAEEIDSALGAELFAACIRMYRGDPQPLWWYATHHSENPAWPRIVSAIARNPDHPLFGECFVEIASFGKKGDLLKLVDTLPEAALMQAFELLLQYKLGCTGFWRDKSWTRLLERAESAGLLDAMFERIDSVSDGILEELTDLRDWLGDGRFSERLLSLYPCDLKALVELRRFERAANGLVDSMASDRSVDPDNLAAVMRIFIGHKVELLEAESCRLFGTWDALSQALRRQGDDAALEARISAGREAALERHNLLRDSHSDVTKDIQLDGWVFQIAGPSQA</sequence>
<feature type="domain" description="Novel STAND NTPase 3" evidence="1">
    <location>
        <begin position="170"/>
        <end position="280"/>
    </location>
</feature>